<dbReference type="PROSITE" id="PS00107">
    <property type="entry name" value="PROTEIN_KINASE_ATP"/>
    <property type="match status" value="1"/>
</dbReference>
<proteinExistence type="predicted"/>
<dbReference type="InterPro" id="IPR000719">
    <property type="entry name" value="Prot_kinase_dom"/>
</dbReference>
<feature type="region of interest" description="Disordered" evidence="10">
    <location>
        <begin position="291"/>
        <end position="321"/>
    </location>
</feature>
<keyword evidence="6 9" id="KW-0067">ATP-binding</keyword>
<feature type="binding site" evidence="9">
    <location>
        <position position="58"/>
    </location>
    <ligand>
        <name>ATP</name>
        <dbReference type="ChEBI" id="CHEBI:30616"/>
    </ligand>
</feature>
<feature type="compositionally biased region" description="Polar residues" evidence="10">
    <location>
        <begin position="387"/>
        <end position="407"/>
    </location>
</feature>
<sequence length="868" mass="94695">MSTKCNFQLSPVHPPIGTFIDGGSLQLVEVLGVGGYGVVYRAVEARPSSASPKSYAVKCLVAPPVQNPRSRQVHIREIALHQLASRHPGVVTLHKVVECLNLTYIIMDYAPDHDLFTQILHSCRYLGDDALIKHVFLQLLDAVEYCHSLGIYHRDLKPENILCYDDGLRIAITDFGLATTEKVSDEFRTGSVFHMSPGIILLNLATGRNPWKSATADDPTFQAYLRSPNSFLPSVLPISSEVNKILVGMLDIDYRRRLPLREVRRLISQVTSFYSDGVIFEGSMARCPWESGMDIDTDSSEDTDPLVPRSPSPAPEVVASRWSKETTSDIIFAKQSLYPDESTYDEIPWNNRSSCGATWAYESSSSSSSSSESEPGLENSDMFDGSRTPSETSIQSPVSSLPATPNSADLAFGSKAPVPNRKPLTINTNIPQPRFYDQDASINTFSEDSAIMQTAIEYDPYSSMFYLTSAISESKVIALPTSAVTATVVAEDKEMTSPSIWQDSPDVSSPSLYSRSSSRTSSTSSVSPRSSIPRPSRTPMLSPSSVFLRSSSPSPEPEWAPFRPHNRQVPGSLFSEQSQHLSPVCDSIAMTDIFPSPLSPPSRQRHIFFPPPPTHTPSSHHYIAANERVADEGAGGTTGVTEPKSRLFGLRFFPRSPSPVRNQIRAAQETKSPAAKVSPFAGAFADSPVASAEDPASVGTGFAMGRLCIEPAEQDSSSSCTDARAITENDKSCRSLVAHNKRSAQTLDSERPFGGARAGGRRGEEKHRHDSAWFGTWDGGRRSKEWNFGSFASQLGSPRDAASDSGSGSCVTVDAQEAHQQQNSKAPTSSARQSRFSVGRRNRREQRSRSPRNWFMPGRFFASAGAAA</sequence>
<feature type="region of interest" description="Disordered" evidence="10">
    <location>
        <begin position="360"/>
        <end position="432"/>
    </location>
</feature>
<evidence type="ECO:0000256" key="10">
    <source>
        <dbReference type="SAM" id="MobiDB-lite"/>
    </source>
</evidence>
<dbReference type="SUPFAM" id="SSF56112">
    <property type="entry name" value="Protein kinase-like (PK-like)"/>
    <property type="match status" value="1"/>
</dbReference>
<evidence type="ECO:0000256" key="6">
    <source>
        <dbReference type="ARBA" id="ARBA00022840"/>
    </source>
</evidence>
<dbReference type="InterPro" id="IPR008271">
    <property type="entry name" value="Ser/Thr_kinase_AS"/>
</dbReference>
<dbReference type="Pfam" id="PF00069">
    <property type="entry name" value="Pkinase"/>
    <property type="match status" value="1"/>
</dbReference>
<dbReference type="GO" id="GO:0004674">
    <property type="term" value="F:protein serine/threonine kinase activity"/>
    <property type="evidence" value="ECO:0007669"/>
    <property type="project" value="UniProtKB-KW"/>
</dbReference>
<evidence type="ECO:0000256" key="2">
    <source>
        <dbReference type="ARBA" id="ARBA00022527"/>
    </source>
</evidence>
<dbReference type="PROSITE" id="PS50011">
    <property type="entry name" value="PROTEIN_KINASE_DOM"/>
    <property type="match status" value="1"/>
</dbReference>
<comment type="catalytic activity">
    <reaction evidence="7">
        <text>L-threonyl-[protein] + ATP = O-phospho-L-threonyl-[protein] + ADP + H(+)</text>
        <dbReference type="Rhea" id="RHEA:46608"/>
        <dbReference type="Rhea" id="RHEA-COMP:11060"/>
        <dbReference type="Rhea" id="RHEA-COMP:11605"/>
        <dbReference type="ChEBI" id="CHEBI:15378"/>
        <dbReference type="ChEBI" id="CHEBI:30013"/>
        <dbReference type="ChEBI" id="CHEBI:30616"/>
        <dbReference type="ChEBI" id="CHEBI:61977"/>
        <dbReference type="ChEBI" id="CHEBI:456216"/>
        <dbReference type="EC" id="2.7.11.1"/>
    </reaction>
</comment>
<reference evidence="12" key="1">
    <citation type="submission" date="2022-07" db="EMBL/GenBank/DDBJ databases">
        <title>Genome Sequence of Leucocoprinus birnbaumii.</title>
        <authorList>
            <person name="Buettner E."/>
        </authorList>
    </citation>
    <scope>NUCLEOTIDE SEQUENCE</scope>
    <source>
        <strain evidence="12">VT141</strain>
    </source>
</reference>
<dbReference type="GO" id="GO:0005634">
    <property type="term" value="C:nucleus"/>
    <property type="evidence" value="ECO:0007669"/>
    <property type="project" value="TreeGrafter"/>
</dbReference>
<dbReference type="PROSITE" id="PS00108">
    <property type="entry name" value="PROTEIN_KINASE_ST"/>
    <property type="match status" value="1"/>
</dbReference>
<dbReference type="SMART" id="SM00220">
    <property type="entry name" value="S_TKc"/>
    <property type="match status" value="1"/>
</dbReference>
<keyword evidence="4 9" id="KW-0547">Nucleotide-binding</keyword>
<evidence type="ECO:0000313" key="12">
    <source>
        <dbReference type="EMBL" id="KAJ3564151.1"/>
    </source>
</evidence>
<dbReference type="PANTHER" id="PTHR43895:SF32">
    <property type="entry name" value="SERINE_THREONINE-PROTEIN KINASE CHK1"/>
    <property type="match status" value="1"/>
</dbReference>
<keyword evidence="13" id="KW-1185">Reference proteome</keyword>
<dbReference type="GO" id="GO:0007095">
    <property type="term" value="P:mitotic G2 DNA damage checkpoint signaling"/>
    <property type="evidence" value="ECO:0007669"/>
    <property type="project" value="TreeGrafter"/>
</dbReference>
<comment type="catalytic activity">
    <reaction evidence="8">
        <text>L-seryl-[protein] + ATP = O-phospho-L-seryl-[protein] + ADP + H(+)</text>
        <dbReference type="Rhea" id="RHEA:17989"/>
        <dbReference type="Rhea" id="RHEA-COMP:9863"/>
        <dbReference type="Rhea" id="RHEA-COMP:11604"/>
        <dbReference type="ChEBI" id="CHEBI:15378"/>
        <dbReference type="ChEBI" id="CHEBI:29999"/>
        <dbReference type="ChEBI" id="CHEBI:30616"/>
        <dbReference type="ChEBI" id="CHEBI:83421"/>
        <dbReference type="ChEBI" id="CHEBI:456216"/>
        <dbReference type="EC" id="2.7.11.1"/>
    </reaction>
</comment>
<feature type="compositionally biased region" description="Polar residues" evidence="10">
    <location>
        <begin position="818"/>
        <end position="836"/>
    </location>
</feature>
<keyword evidence="5" id="KW-0418">Kinase</keyword>
<dbReference type="Proteomes" id="UP001213000">
    <property type="component" value="Unassembled WGS sequence"/>
</dbReference>
<feature type="compositionally biased region" description="Basic and acidic residues" evidence="10">
    <location>
        <begin position="761"/>
        <end position="771"/>
    </location>
</feature>
<dbReference type="Gene3D" id="1.10.510.10">
    <property type="entry name" value="Transferase(Phosphotransferase) domain 1"/>
    <property type="match status" value="1"/>
</dbReference>
<feature type="region of interest" description="Disordered" evidence="10">
    <location>
        <begin position="740"/>
        <end position="776"/>
    </location>
</feature>
<keyword evidence="3" id="KW-0808">Transferase</keyword>
<dbReference type="InterPro" id="IPR017441">
    <property type="entry name" value="Protein_kinase_ATP_BS"/>
</dbReference>
<evidence type="ECO:0000256" key="7">
    <source>
        <dbReference type="ARBA" id="ARBA00047899"/>
    </source>
</evidence>
<gene>
    <name evidence="12" type="ORF">NP233_g8483</name>
</gene>
<feature type="region of interest" description="Disordered" evidence="10">
    <location>
        <begin position="494"/>
        <end position="570"/>
    </location>
</feature>
<protein>
    <recommendedName>
        <fullName evidence="1">non-specific serine/threonine protein kinase</fullName>
        <ecNumber evidence="1">2.7.11.1</ecNumber>
    </recommendedName>
</protein>
<feature type="compositionally biased region" description="Basic residues" evidence="10">
    <location>
        <begin position="838"/>
        <end position="850"/>
    </location>
</feature>
<dbReference type="GO" id="GO:0005524">
    <property type="term" value="F:ATP binding"/>
    <property type="evidence" value="ECO:0007669"/>
    <property type="project" value="UniProtKB-UniRule"/>
</dbReference>
<dbReference type="GO" id="GO:0005737">
    <property type="term" value="C:cytoplasm"/>
    <property type="evidence" value="ECO:0007669"/>
    <property type="project" value="TreeGrafter"/>
</dbReference>
<dbReference type="InterPro" id="IPR011009">
    <property type="entry name" value="Kinase-like_dom_sf"/>
</dbReference>
<organism evidence="12 13">
    <name type="scientific">Leucocoprinus birnbaumii</name>
    <dbReference type="NCBI Taxonomy" id="56174"/>
    <lineage>
        <taxon>Eukaryota</taxon>
        <taxon>Fungi</taxon>
        <taxon>Dikarya</taxon>
        <taxon>Basidiomycota</taxon>
        <taxon>Agaricomycotina</taxon>
        <taxon>Agaricomycetes</taxon>
        <taxon>Agaricomycetidae</taxon>
        <taxon>Agaricales</taxon>
        <taxon>Agaricineae</taxon>
        <taxon>Agaricaceae</taxon>
        <taxon>Leucocoprinus</taxon>
    </lineage>
</organism>
<dbReference type="GO" id="GO:0035861">
    <property type="term" value="C:site of double-strand break"/>
    <property type="evidence" value="ECO:0007669"/>
    <property type="project" value="TreeGrafter"/>
</dbReference>
<feature type="compositionally biased region" description="Low complexity" evidence="10">
    <location>
        <begin position="508"/>
        <end position="553"/>
    </location>
</feature>
<evidence type="ECO:0000256" key="5">
    <source>
        <dbReference type="ARBA" id="ARBA00022777"/>
    </source>
</evidence>
<feature type="compositionally biased region" description="Polar residues" evidence="10">
    <location>
        <begin position="496"/>
        <end position="507"/>
    </location>
</feature>
<feature type="region of interest" description="Disordered" evidence="10">
    <location>
        <begin position="595"/>
        <end position="618"/>
    </location>
</feature>
<feature type="domain" description="Protein kinase" evidence="11">
    <location>
        <begin position="25"/>
        <end position="274"/>
    </location>
</feature>
<evidence type="ECO:0000256" key="9">
    <source>
        <dbReference type="PROSITE-ProRule" id="PRU10141"/>
    </source>
</evidence>
<dbReference type="EC" id="2.7.11.1" evidence="1"/>
<comment type="caution">
    <text evidence="12">The sequence shown here is derived from an EMBL/GenBank/DDBJ whole genome shotgun (WGS) entry which is preliminary data.</text>
</comment>
<feature type="compositionally biased region" description="Low complexity" evidence="10">
    <location>
        <begin position="362"/>
        <end position="374"/>
    </location>
</feature>
<evidence type="ECO:0000259" key="11">
    <source>
        <dbReference type="PROSITE" id="PS50011"/>
    </source>
</evidence>
<dbReference type="AlphaFoldDB" id="A0AAD5VM85"/>
<evidence type="ECO:0000256" key="3">
    <source>
        <dbReference type="ARBA" id="ARBA00022679"/>
    </source>
</evidence>
<evidence type="ECO:0000313" key="13">
    <source>
        <dbReference type="Proteomes" id="UP001213000"/>
    </source>
</evidence>
<accession>A0AAD5VM85</accession>
<evidence type="ECO:0000256" key="1">
    <source>
        <dbReference type="ARBA" id="ARBA00012513"/>
    </source>
</evidence>
<feature type="compositionally biased region" description="Acidic residues" evidence="10">
    <location>
        <begin position="293"/>
        <end position="304"/>
    </location>
</feature>
<dbReference type="PANTHER" id="PTHR43895">
    <property type="entry name" value="CALCIUM/CALMODULIN-DEPENDENT PROTEIN KINASE KINASE-RELATED"/>
    <property type="match status" value="1"/>
</dbReference>
<dbReference type="EMBL" id="JANIEX010000689">
    <property type="protein sequence ID" value="KAJ3564151.1"/>
    <property type="molecule type" value="Genomic_DNA"/>
</dbReference>
<keyword evidence="2" id="KW-0723">Serine/threonine-protein kinase</keyword>
<evidence type="ECO:0000256" key="8">
    <source>
        <dbReference type="ARBA" id="ARBA00048679"/>
    </source>
</evidence>
<feature type="region of interest" description="Disordered" evidence="10">
    <location>
        <begin position="795"/>
        <end position="868"/>
    </location>
</feature>
<evidence type="ECO:0000256" key="4">
    <source>
        <dbReference type="ARBA" id="ARBA00022741"/>
    </source>
</evidence>
<name>A0AAD5VM85_9AGAR</name>